<dbReference type="CDD" id="cd23161">
    <property type="entry name" value="Prefoldin_6"/>
    <property type="match status" value="1"/>
</dbReference>
<dbReference type="GO" id="GO:0051131">
    <property type="term" value="P:chaperone-mediated protein complex assembly"/>
    <property type="evidence" value="ECO:0007669"/>
    <property type="project" value="TreeGrafter"/>
</dbReference>
<comment type="similarity">
    <text evidence="1">Belongs to the prefoldin subunit beta family.</text>
</comment>
<dbReference type="SUPFAM" id="SSF46579">
    <property type="entry name" value="Prefoldin"/>
    <property type="match status" value="1"/>
</dbReference>
<feature type="coiled-coil region" evidence="3">
    <location>
        <begin position="3"/>
        <end position="101"/>
    </location>
</feature>
<dbReference type="Gene3D" id="1.10.287.370">
    <property type="match status" value="1"/>
</dbReference>
<dbReference type="STRING" id="45286.A0A109UZZ3"/>
<dbReference type="Proteomes" id="UP000243052">
    <property type="component" value="Chromosome vii"/>
</dbReference>
<evidence type="ECO:0000313" key="4">
    <source>
        <dbReference type="EMBL" id="AMD22051.1"/>
    </source>
</evidence>
<dbReference type="PANTHER" id="PTHR21431:SF0">
    <property type="entry name" value="PREFOLDIN SUBUNIT 6"/>
    <property type="match status" value="1"/>
</dbReference>
<evidence type="ECO:0000256" key="2">
    <source>
        <dbReference type="ARBA" id="ARBA00023186"/>
    </source>
</evidence>
<gene>
    <name evidence="4" type="ORF">AW171_hschr74059</name>
</gene>
<dbReference type="Pfam" id="PF01920">
    <property type="entry name" value="Prefoldin_2"/>
    <property type="match status" value="1"/>
</dbReference>
<dbReference type="AlphaFoldDB" id="A0A109UZZ3"/>
<dbReference type="GO" id="GO:0016272">
    <property type="term" value="C:prefoldin complex"/>
    <property type="evidence" value="ECO:0007669"/>
    <property type="project" value="InterPro"/>
</dbReference>
<keyword evidence="3" id="KW-0175">Coiled coil</keyword>
<dbReference type="InterPro" id="IPR002777">
    <property type="entry name" value="PFD_beta-like"/>
</dbReference>
<dbReference type="FunFam" id="1.10.287.370:FF:000003">
    <property type="entry name" value="Prefoldin subunit 6"/>
    <property type="match status" value="1"/>
</dbReference>
<accession>A0A109UZZ3</accession>
<evidence type="ECO:0000256" key="3">
    <source>
        <dbReference type="SAM" id="Coils"/>
    </source>
</evidence>
<dbReference type="RefSeq" id="XP_017989047.1">
    <property type="nucleotide sequence ID" value="XM_018133790.1"/>
</dbReference>
<dbReference type="PANTHER" id="PTHR21431">
    <property type="entry name" value="PREFOLDIN SUBUNIT 6"/>
    <property type="match status" value="1"/>
</dbReference>
<organism evidence="4 5">
    <name type="scientific">Eremothecium sinecaudum</name>
    <dbReference type="NCBI Taxonomy" id="45286"/>
    <lineage>
        <taxon>Eukaryota</taxon>
        <taxon>Fungi</taxon>
        <taxon>Dikarya</taxon>
        <taxon>Ascomycota</taxon>
        <taxon>Saccharomycotina</taxon>
        <taxon>Saccharomycetes</taxon>
        <taxon>Saccharomycetales</taxon>
        <taxon>Saccharomycetaceae</taxon>
        <taxon>Eremothecium</taxon>
    </lineage>
</organism>
<dbReference type="GO" id="GO:0005737">
    <property type="term" value="C:cytoplasm"/>
    <property type="evidence" value="ECO:0007669"/>
    <property type="project" value="TreeGrafter"/>
</dbReference>
<dbReference type="GO" id="GO:0051082">
    <property type="term" value="F:unfolded protein binding"/>
    <property type="evidence" value="ECO:0007669"/>
    <property type="project" value="InterPro"/>
</dbReference>
<keyword evidence="2" id="KW-0143">Chaperone</keyword>
<dbReference type="GO" id="GO:0051087">
    <property type="term" value="F:protein-folding chaperone binding"/>
    <property type="evidence" value="ECO:0007669"/>
    <property type="project" value="TreeGrafter"/>
</dbReference>
<reference evidence="4 5" key="1">
    <citation type="submission" date="2016-01" db="EMBL/GenBank/DDBJ databases">
        <title>Genome sequence of the yeast Holleya sinecauda.</title>
        <authorList>
            <person name="Dietrich F.S."/>
        </authorList>
    </citation>
    <scope>NUCLEOTIDE SEQUENCE [LARGE SCALE GENOMIC DNA]</scope>
    <source>
        <strain evidence="4 5">ATCC 58844</strain>
    </source>
</reference>
<proteinExistence type="inferred from homology"/>
<dbReference type="GO" id="GO:0006457">
    <property type="term" value="P:protein folding"/>
    <property type="evidence" value="ECO:0007669"/>
    <property type="project" value="InterPro"/>
</dbReference>
<dbReference type="InterPro" id="IPR009053">
    <property type="entry name" value="Prefoldin"/>
</dbReference>
<name>A0A109UZZ3_9SACH</name>
<protein>
    <submittedName>
        <fullName evidence="4">HGL289Cp</fullName>
    </submittedName>
</protein>
<evidence type="ECO:0000256" key="1">
    <source>
        <dbReference type="ARBA" id="ARBA00008045"/>
    </source>
</evidence>
<dbReference type="OrthoDB" id="248120at2759"/>
<keyword evidence="5" id="KW-1185">Reference proteome</keyword>
<sequence length="109" mass="12542">MSSDQAATEYNQLQGELEQLIVARQKLEIQLQENKIVNKELDALKDESKIYKLTGGVLLPVEQDEARSNVTKRLEFIEAEIKRCEDNIRNKQENVEKAKNDLLKTMPKA</sequence>
<dbReference type="GeneID" id="28725379"/>
<evidence type="ECO:0000313" key="5">
    <source>
        <dbReference type="Proteomes" id="UP000243052"/>
    </source>
</evidence>
<dbReference type="EMBL" id="CP014247">
    <property type="protein sequence ID" value="AMD22051.1"/>
    <property type="molecule type" value="Genomic_DNA"/>
</dbReference>